<dbReference type="Gene3D" id="1.10.1280.10">
    <property type="entry name" value="Di-copper center containing domain from catechol oxidase"/>
    <property type="match status" value="1"/>
</dbReference>
<proteinExistence type="predicted"/>
<dbReference type="HOGENOM" id="CLU_1475305_0_0_1"/>
<dbReference type="InterPro" id="IPR008922">
    <property type="entry name" value="Di-copper_centre_dom_sf"/>
</dbReference>
<protein>
    <submittedName>
        <fullName evidence="1">Uncharacterized protein</fullName>
    </submittedName>
</protein>
<sequence>MTPALEPGTYSLPRNNLDTLQTPLYPFTSTIAGQLYTSASALMTAKFNYAYPEIEDWNQSVDQLKTNVTAQINRLYDPNGIWQNTRPLRAAKRTALKAGAVTRAWSVAVKVAKFDLDGEMFRIRLFLGDIPAESKAWGLCKTLLESSKDVILGDTPLALRGPRPWRPYLGCRLGDESLRKSII</sequence>
<dbReference type="Proteomes" id="UP000005446">
    <property type="component" value="Unassembled WGS sequence"/>
</dbReference>
<name>H0ES76_GLAL7</name>
<reference evidence="1 2" key="1">
    <citation type="journal article" date="2012" name="Eukaryot. Cell">
        <title>Genome sequence of the fungus Glarea lozoyensis: the first genome sequence of a species from the Helotiaceae family.</title>
        <authorList>
            <person name="Youssar L."/>
            <person name="Gruening B.A."/>
            <person name="Erxleben A."/>
            <person name="Guenther S."/>
            <person name="Huettel W."/>
        </authorList>
    </citation>
    <scope>NUCLEOTIDE SEQUENCE [LARGE SCALE GENOMIC DNA]</scope>
    <source>
        <strain evidence="2">ATCC 74030 / MF5533</strain>
    </source>
</reference>
<accession>H0ES76</accession>
<dbReference type="InParanoid" id="H0ES76"/>
<keyword evidence="2" id="KW-1185">Reference proteome</keyword>
<gene>
    <name evidence="1" type="ORF">M7I_5554</name>
</gene>
<evidence type="ECO:0000313" key="2">
    <source>
        <dbReference type="Proteomes" id="UP000005446"/>
    </source>
</evidence>
<dbReference type="OrthoDB" id="1658288at2759"/>
<organism evidence="1 2">
    <name type="scientific">Glarea lozoyensis (strain ATCC 74030 / MF5533)</name>
    <dbReference type="NCBI Taxonomy" id="1104152"/>
    <lineage>
        <taxon>Eukaryota</taxon>
        <taxon>Fungi</taxon>
        <taxon>Dikarya</taxon>
        <taxon>Ascomycota</taxon>
        <taxon>Pezizomycotina</taxon>
        <taxon>Leotiomycetes</taxon>
        <taxon>Helotiales</taxon>
        <taxon>Helotiaceae</taxon>
        <taxon>Glarea</taxon>
    </lineage>
</organism>
<dbReference type="EMBL" id="AGUE01000141">
    <property type="protein sequence ID" value="EHK98613.1"/>
    <property type="molecule type" value="Genomic_DNA"/>
</dbReference>
<evidence type="ECO:0000313" key="1">
    <source>
        <dbReference type="EMBL" id="EHK98613.1"/>
    </source>
</evidence>
<comment type="caution">
    <text evidence="1">The sequence shown here is derived from an EMBL/GenBank/DDBJ whole genome shotgun (WGS) entry which is preliminary data.</text>
</comment>
<dbReference type="AlphaFoldDB" id="H0ES76"/>